<sequence>MYAASETMSIQEHDNHNVSSIRRMTAGGKKKKRTAHFKKRGHPVFKIMFIVFSLLAILSIIMACVATAMMVMV</sequence>
<keyword evidence="1" id="KW-0812">Transmembrane</keyword>
<organism evidence="2 3">
    <name type="scientific">Caenorhabditis elegans</name>
    <dbReference type="NCBI Taxonomy" id="6239"/>
    <lineage>
        <taxon>Eukaryota</taxon>
        <taxon>Metazoa</taxon>
        <taxon>Ecdysozoa</taxon>
        <taxon>Nematoda</taxon>
        <taxon>Chromadorea</taxon>
        <taxon>Rhabditida</taxon>
        <taxon>Rhabditina</taxon>
        <taxon>Rhabditomorpha</taxon>
        <taxon>Rhabditoidea</taxon>
        <taxon>Rhabditidae</taxon>
        <taxon>Peloderinae</taxon>
        <taxon>Caenorhabditis</taxon>
    </lineage>
</organism>
<feature type="transmembrane region" description="Helical" evidence="1">
    <location>
        <begin position="47"/>
        <end position="72"/>
    </location>
</feature>
<gene>
    <name evidence="2 4" type="ORF">B0025.5</name>
    <name evidence="2" type="ORF">CELE_B0025.5</name>
</gene>
<dbReference type="Bgee" id="WBGene00194700">
    <property type="expression patterns" value="Expressed in adult organism and 3 other cell types or tissues"/>
</dbReference>
<dbReference type="GeneID" id="13180429"/>
<keyword evidence="3" id="KW-1185">Reference proteome</keyword>
<evidence type="ECO:0000256" key="1">
    <source>
        <dbReference type="SAM" id="Phobius"/>
    </source>
</evidence>
<name>C7FZT5_CAEEL</name>
<dbReference type="RefSeq" id="NP_001250062.1">
    <property type="nucleotide sequence ID" value="NM_001263133.4"/>
</dbReference>
<dbReference type="CTD" id="13180429"/>
<evidence type="ECO:0000313" key="3">
    <source>
        <dbReference type="Proteomes" id="UP000001940"/>
    </source>
</evidence>
<evidence type="ECO:0000313" key="2">
    <source>
        <dbReference type="EMBL" id="CCD61199.1"/>
    </source>
</evidence>
<dbReference type="STRING" id="6239.B0025.5.1"/>
<reference evidence="2 3" key="1">
    <citation type="journal article" date="1998" name="Science">
        <title>Genome sequence of the nematode C. elegans: a platform for investigating biology.</title>
        <authorList>
            <consortium name="The C. elegans sequencing consortium"/>
            <person name="Sulson J.E."/>
            <person name="Waterston R."/>
        </authorList>
    </citation>
    <scope>NUCLEOTIDE SEQUENCE [LARGE SCALE GENOMIC DNA]</scope>
    <source>
        <strain evidence="2 3">Bristol N2</strain>
    </source>
</reference>
<dbReference type="EMBL" id="BX284601">
    <property type="protein sequence ID" value="CCD61199.1"/>
    <property type="molecule type" value="Genomic_DNA"/>
</dbReference>
<dbReference type="PaxDb" id="6239-B0025.5"/>
<dbReference type="AGR" id="WB:WBGene00194700"/>
<dbReference type="AlphaFoldDB" id="C7FZT5"/>
<proteinExistence type="predicted"/>
<dbReference type="WormBase" id="B0025.5">
    <property type="protein sequence ID" value="CE44022"/>
    <property type="gene ID" value="WBGene00194700"/>
</dbReference>
<dbReference type="SMR" id="C7FZT5"/>
<accession>C7FZT5</accession>
<keyword evidence="1" id="KW-0472">Membrane</keyword>
<protein>
    <submittedName>
        <fullName evidence="2">DUF4044 domain-containing protein</fullName>
    </submittedName>
</protein>
<dbReference type="Proteomes" id="UP000001940">
    <property type="component" value="Chromosome I"/>
</dbReference>
<dbReference type="HOGENOM" id="CLU_2707026_0_0_1"/>
<dbReference type="KEGG" id="cel:CELE_B0025.5"/>
<keyword evidence="1" id="KW-1133">Transmembrane helix</keyword>
<dbReference type="InParanoid" id="C7FZT5"/>
<evidence type="ECO:0000313" key="4">
    <source>
        <dbReference type="WormBase" id="B0025.5"/>
    </source>
</evidence>